<dbReference type="Gene3D" id="3.70.10.10">
    <property type="match status" value="1"/>
</dbReference>
<protein>
    <recommendedName>
        <fullName evidence="3">DNA polymerase sliding clamp</fullName>
    </recommendedName>
    <alternativeName>
        <fullName evidence="3">Proliferating cell nuclear antigen homolog</fullName>
        <shortName evidence="3">PCNA</shortName>
    </alternativeName>
</protein>
<comment type="function">
    <text evidence="3">Sliding clamp subunit that acts as a moving platform for DNA processing. Responsible for tethering the catalytic subunit of DNA polymerase and other proteins to DNA during high-speed replication.</text>
</comment>
<organism evidence="8">
    <name type="scientific">Caldiarchaeum subterraneum</name>
    <dbReference type="NCBI Taxonomy" id="311458"/>
    <lineage>
        <taxon>Archaea</taxon>
        <taxon>Nitrososphaerota</taxon>
        <taxon>Candidatus Caldarchaeales</taxon>
        <taxon>Candidatus Caldarchaeaceae</taxon>
        <taxon>Candidatus Caldarchaeum</taxon>
    </lineage>
</organism>
<comment type="subunit">
    <text evidence="3">Homotrimer. The subunits circularize to form a toroid; DNA passes through its center. Replication factor C (RFC) is required to load the toroid on the DNA.</text>
</comment>
<sequence length="256" mass="27899">MGETASGFRLKLPSADYFASLVRAISAVVDEGSFMADQESLRLTAMDPAHVSLVNFVLGREAAEEYACEKPVEIRVNITELLKFLKRAGNESLTLDYDDNAKKLKLVFENTAARKLRTFTLSTLESAGGASPVPKLSFEAKCRVETSAFYEAVSDAALVSDYTRITITPTSLIISSKSDVGSHQTKLEKDGSLVYEISASKEVSASFSLTYLEKIMSSSKSLSNETGLELSTNKPIKLSFPITAGRIEFLIAPRLE</sequence>
<dbReference type="GO" id="GO:0003677">
    <property type="term" value="F:DNA binding"/>
    <property type="evidence" value="ECO:0007669"/>
    <property type="project" value="UniProtKB-UniRule"/>
</dbReference>
<comment type="similarity">
    <text evidence="1 3 4">Belongs to the PCNA family.</text>
</comment>
<dbReference type="Pfam" id="PF00705">
    <property type="entry name" value="PCNA_N"/>
    <property type="match status" value="1"/>
</dbReference>
<keyword evidence="3 4" id="KW-0235">DNA replication</keyword>
<dbReference type="InterPro" id="IPR022648">
    <property type="entry name" value="Pr_cel_nuc_antig_N"/>
</dbReference>
<evidence type="ECO:0000256" key="2">
    <source>
        <dbReference type="ARBA" id="ARBA00023125"/>
    </source>
</evidence>
<dbReference type="PANTHER" id="PTHR11352:SF0">
    <property type="entry name" value="PROLIFERATING CELL NUCLEAR ANTIGEN"/>
    <property type="match status" value="1"/>
</dbReference>
<dbReference type="HAMAP" id="MF_00317">
    <property type="entry name" value="DNApol_clamp_arch"/>
    <property type="match status" value="1"/>
</dbReference>
<evidence type="ECO:0000313" key="8">
    <source>
        <dbReference type="EMBL" id="HHK69127.1"/>
    </source>
</evidence>
<feature type="domain" description="Proliferating cell nuclear antigen PCNA C-terminal" evidence="7">
    <location>
        <begin position="133"/>
        <end position="253"/>
    </location>
</feature>
<proteinExistence type="inferred from homology"/>
<evidence type="ECO:0000259" key="6">
    <source>
        <dbReference type="Pfam" id="PF00705"/>
    </source>
</evidence>
<dbReference type="EMBL" id="DRWN01000068">
    <property type="protein sequence ID" value="HHK69127.1"/>
    <property type="molecule type" value="Genomic_DNA"/>
</dbReference>
<name>A0A7C5Q7L3_CALS0</name>
<dbReference type="NCBIfam" id="TIGR00590">
    <property type="entry name" value="pcna"/>
    <property type="match status" value="1"/>
</dbReference>
<keyword evidence="2 3" id="KW-0238">DNA-binding</keyword>
<dbReference type="GO" id="GO:0006275">
    <property type="term" value="P:regulation of DNA replication"/>
    <property type="evidence" value="ECO:0007669"/>
    <property type="project" value="UniProtKB-UniRule"/>
</dbReference>
<dbReference type="InterPro" id="IPR022649">
    <property type="entry name" value="Pr_cel_nuc_antig_C"/>
</dbReference>
<dbReference type="CDD" id="cd00577">
    <property type="entry name" value="PCNA"/>
    <property type="match status" value="1"/>
</dbReference>
<evidence type="ECO:0000256" key="3">
    <source>
        <dbReference type="HAMAP-Rule" id="MF_00317"/>
    </source>
</evidence>
<comment type="function">
    <text evidence="5">Sliding clamp subunit. Responsible for tethering the catalytic subunit of DNA polymerase to DNA during high-speed replication.</text>
</comment>
<dbReference type="GO" id="GO:0030337">
    <property type="term" value="F:DNA polymerase processivity factor activity"/>
    <property type="evidence" value="ECO:0007669"/>
    <property type="project" value="UniProtKB-UniRule"/>
</dbReference>
<evidence type="ECO:0000259" key="7">
    <source>
        <dbReference type="Pfam" id="PF02747"/>
    </source>
</evidence>
<accession>A0A7C5Q7L3</accession>
<dbReference type="SUPFAM" id="SSF55979">
    <property type="entry name" value="DNA clamp"/>
    <property type="match status" value="2"/>
</dbReference>
<dbReference type="AlphaFoldDB" id="A0A7C5Q7L3"/>
<feature type="domain" description="Proliferating cell nuclear antigen PCNA N-terminal" evidence="6">
    <location>
        <begin position="9"/>
        <end position="121"/>
    </location>
</feature>
<dbReference type="InterPro" id="IPR046938">
    <property type="entry name" value="DNA_clamp_sf"/>
</dbReference>
<dbReference type="PANTHER" id="PTHR11352">
    <property type="entry name" value="PROLIFERATING CELL NUCLEAR ANTIGEN"/>
    <property type="match status" value="1"/>
</dbReference>
<dbReference type="PRINTS" id="PR00339">
    <property type="entry name" value="PCNACYCLIN"/>
</dbReference>
<reference evidence="8" key="1">
    <citation type="journal article" date="2020" name="mSystems">
        <title>Genome- and Community-Level Interaction Insights into Carbon Utilization and Element Cycling Functions of Hydrothermarchaeota in Hydrothermal Sediment.</title>
        <authorList>
            <person name="Zhou Z."/>
            <person name="Liu Y."/>
            <person name="Xu W."/>
            <person name="Pan J."/>
            <person name="Luo Z.H."/>
            <person name="Li M."/>
        </authorList>
    </citation>
    <scope>NUCLEOTIDE SEQUENCE [LARGE SCALE GENOMIC DNA]</scope>
    <source>
        <strain evidence="8">SpSt-1056</strain>
    </source>
</reference>
<dbReference type="InterPro" id="IPR000730">
    <property type="entry name" value="Pr_cel_nuc_antig"/>
</dbReference>
<gene>
    <name evidence="3 8" type="primary">pcn</name>
    <name evidence="8" type="ORF">ENM11_08305</name>
</gene>
<comment type="caution">
    <text evidence="8">The sequence shown here is derived from an EMBL/GenBank/DDBJ whole genome shotgun (WGS) entry which is preliminary data.</text>
</comment>
<evidence type="ECO:0000256" key="5">
    <source>
        <dbReference type="RuleBase" id="RU003673"/>
    </source>
</evidence>
<dbReference type="GO" id="GO:0006272">
    <property type="term" value="P:leading strand elongation"/>
    <property type="evidence" value="ECO:0007669"/>
    <property type="project" value="TreeGrafter"/>
</dbReference>
<dbReference type="Pfam" id="PF02747">
    <property type="entry name" value="PCNA_C"/>
    <property type="match status" value="1"/>
</dbReference>
<evidence type="ECO:0000256" key="1">
    <source>
        <dbReference type="ARBA" id="ARBA00010462"/>
    </source>
</evidence>
<evidence type="ECO:0000256" key="4">
    <source>
        <dbReference type="RuleBase" id="RU003671"/>
    </source>
</evidence>